<dbReference type="InterPro" id="IPR034714">
    <property type="entry name" value="TagA_TarA"/>
</dbReference>
<dbReference type="HAMAP" id="MF_02070">
    <property type="entry name" value="TagA_TarA"/>
    <property type="match status" value="1"/>
</dbReference>
<name>A0A4R6BVL9_9STAP</name>
<dbReference type="EC" id="2.4.1.187" evidence="5"/>
<organism evidence="6 7">
    <name type="scientific">Macrococcus lamae</name>
    <dbReference type="NCBI Taxonomy" id="198484"/>
    <lineage>
        <taxon>Bacteria</taxon>
        <taxon>Bacillati</taxon>
        <taxon>Bacillota</taxon>
        <taxon>Bacilli</taxon>
        <taxon>Bacillales</taxon>
        <taxon>Staphylococcaceae</taxon>
        <taxon>Macrococcus</taxon>
    </lineage>
</organism>
<comment type="catalytic activity">
    <reaction evidence="5">
        <text>UDP-N-acetyl-alpha-D-mannosamine + N-acetyl-alpha-D-glucosaminyl-di-trans,octa-cis-undecaprenyl diphosphate = N-acetyl-beta-D-mannosaminyl-(1-&gt;4)-N-acetyl-alpha-D-glucosaminyl di-trans,octa-cis-undecaprenyl diphosphate + UDP + H(+)</text>
        <dbReference type="Rhea" id="RHEA:16053"/>
        <dbReference type="ChEBI" id="CHEBI:15378"/>
        <dbReference type="ChEBI" id="CHEBI:58223"/>
        <dbReference type="ChEBI" id="CHEBI:62959"/>
        <dbReference type="ChEBI" id="CHEBI:68623"/>
        <dbReference type="ChEBI" id="CHEBI:132210"/>
        <dbReference type="EC" id="2.4.1.187"/>
    </reaction>
</comment>
<dbReference type="OrthoDB" id="9771846at2"/>
<evidence type="ECO:0000256" key="5">
    <source>
        <dbReference type="HAMAP-Rule" id="MF_02070"/>
    </source>
</evidence>
<dbReference type="GO" id="GO:0019350">
    <property type="term" value="P:teichoic acid biosynthetic process"/>
    <property type="evidence" value="ECO:0007669"/>
    <property type="project" value="UniProtKB-UniRule"/>
</dbReference>
<evidence type="ECO:0000256" key="3">
    <source>
        <dbReference type="ARBA" id="ARBA00022944"/>
    </source>
</evidence>
<evidence type="ECO:0000256" key="4">
    <source>
        <dbReference type="ARBA" id="ARBA00023316"/>
    </source>
</evidence>
<dbReference type="UniPathway" id="UPA00632"/>
<comment type="similarity">
    <text evidence="5">Belongs to the glycosyltransferase 26 family. TagA/TarA subfamily.</text>
</comment>
<evidence type="ECO:0000256" key="1">
    <source>
        <dbReference type="ARBA" id="ARBA00022676"/>
    </source>
</evidence>
<dbReference type="EMBL" id="SCWB01000004">
    <property type="protein sequence ID" value="TDM12411.1"/>
    <property type="molecule type" value="Genomic_DNA"/>
</dbReference>
<gene>
    <name evidence="6" type="ORF">ERX29_03550</name>
</gene>
<evidence type="ECO:0000313" key="7">
    <source>
        <dbReference type="Proteomes" id="UP000294802"/>
    </source>
</evidence>
<reference evidence="6 7" key="1">
    <citation type="submission" date="2019-01" db="EMBL/GenBank/DDBJ databases">
        <title>Draft genome sequences of the type strains of six Macrococcus species.</title>
        <authorList>
            <person name="Mazhar S."/>
            <person name="Altermann E."/>
            <person name="Hill C."/>
            <person name="Mcauliffe O."/>
        </authorList>
    </citation>
    <scope>NUCLEOTIDE SEQUENCE [LARGE SCALE GENOMIC DNA]</scope>
    <source>
        <strain evidence="6 7">CCM4815</strain>
    </source>
</reference>
<protein>
    <recommendedName>
        <fullName evidence="5">N-acetylglucosaminyldiphosphoundecaprenol N-acetyl-beta-D-mannosaminyltransferase</fullName>
        <ecNumber evidence="5">2.4.1.187</ecNumber>
    </recommendedName>
    <alternativeName>
        <fullName evidence="5">N-acetylmannosaminyltransferase</fullName>
    </alternativeName>
    <alternativeName>
        <fullName evidence="5">UDP-N-acetylmannosamine transferase</fullName>
    </alternativeName>
    <alternativeName>
        <fullName evidence="5">UDP-N-acetylmannosamine:N-acetylglucosaminyl pyrophosphorylundecaprenol N-acetylmannosaminyltransferase</fullName>
    </alternativeName>
</protein>
<dbReference type="PANTHER" id="PTHR34136">
    <property type="match status" value="1"/>
</dbReference>
<comment type="caution">
    <text evidence="6">The sequence shown here is derived from an EMBL/GenBank/DDBJ whole genome shotgun (WGS) entry which is preliminary data.</text>
</comment>
<dbReference type="CDD" id="cd06533">
    <property type="entry name" value="Glyco_transf_WecG_TagA"/>
    <property type="match status" value="1"/>
</dbReference>
<dbReference type="UniPathway" id="UPA00790"/>
<accession>A0A4R6BVL9</accession>
<keyword evidence="4 5" id="KW-0961">Cell wall biogenesis/degradation</keyword>
<dbReference type="GO" id="GO:0071555">
    <property type="term" value="P:cell wall organization"/>
    <property type="evidence" value="ECO:0007669"/>
    <property type="project" value="UniProtKB-KW"/>
</dbReference>
<keyword evidence="1 5" id="KW-0328">Glycosyltransferase</keyword>
<dbReference type="InterPro" id="IPR004629">
    <property type="entry name" value="WecG_TagA_CpsF"/>
</dbReference>
<dbReference type="GO" id="GO:0047244">
    <property type="term" value="F:N-acetylglucosaminyldiphosphoundecaprenol N-acetyl-beta-D-mannosaminyltransferase activity"/>
    <property type="evidence" value="ECO:0007669"/>
    <property type="project" value="UniProtKB-UniRule"/>
</dbReference>
<dbReference type="RefSeq" id="WP_133443316.1">
    <property type="nucleotide sequence ID" value="NZ_SCWB01000004.1"/>
</dbReference>
<keyword evidence="7" id="KW-1185">Reference proteome</keyword>
<dbReference type="PANTHER" id="PTHR34136:SF1">
    <property type="entry name" value="UDP-N-ACETYL-D-MANNOSAMINURONIC ACID TRANSFERASE"/>
    <property type="match status" value="1"/>
</dbReference>
<comment type="function">
    <text evidence="5">Catalyzes the conversion of GlcNAc-PP-undecaprenol into ManNAc-GlcNAc-PP-undecaprenol, the first committed lipid intermediate in the de novo synthesis of teichoic acid.</text>
</comment>
<comment type="pathway">
    <text evidence="5">Cell wall biogenesis; teichoic acid biosynthesis.</text>
</comment>
<dbReference type="AlphaFoldDB" id="A0A4R6BVL9"/>
<dbReference type="Proteomes" id="UP000294802">
    <property type="component" value="Unassembled WGS sequence"/>
</dbReference>
<dbReference type="NCBIfam" id="TIGR00696">
    <property type="entry name" value="wecG_tagA_cpsF"/>
    <property type="match status" value="1"/>
</dbReference>
<keyword evidence="3 5" id="KW-0777">Teichoic acid biosynthesis</keyword>
<keyword evidence="2 5" id="KW-0808">Transferase</keyword>
<sequence length="273" mass="31910">MYHKIHLTMIHDTLPIAHTRDTIEILGIPFNNVTKQEMLSNIENFSAEYQQKNMFIVTANPEIAYYAKTHENYLTRIKAADYIVPDGIGIIKAAKYLKTPLKERIPGIELMEAMLGIADRDHKRVFLLGGSKETVKKCKKKLREKYPGITFKSKHGYKDIHDHKTLKKIKAFEPDFVFVAMGYPKQESYIYYNQHHFSHTVFMGVGGSFDVFSGNVKRAPEFFIKTNMEWLYRIMTDFRRFKRAVAIPLFLIQIVKQKYVIDNDPHAHFKDKD</sequence>
<evidence type="ECO:0000256" key="2">
    <source>
        <dbReference type="ARBA" id="ARBA00022679"/>
    </source>
</evidence>
<dbReference type="Pfam" id="PF03808">
    <property type="entry name" value="Glyco_tran_WecG"/>
    <property type="match status" value="1"/>
</dbReference>
<evidence type="ECO:0000313" key="6">
    <source>
        <dbReference type="EMBL" id="TDM12411.1"/>
    </source>
</evidence>
<proteinExistence type="inferred from homology"/>